<evidence type="ECO:0000313" key="3">
    <source>
        <dbReference type="EMBL" id="BBZ35336.1"/>
    </source>
</evidence>
<feature type="domain" description="Mce/MlaD" evidence="2">
    <location>
        <begin position="62"/>
        <end position="134"/>
    </location>
</feature>
<protein>
    <submittedName>
        <fullName evidence="3">ABC transporter substrate-binding protein</fullName>
    </submittedName>
</protein>
<proteinExistence type="predicted"/>
<accession>A0A7I7Y145</accession>
<keyword evidence="1" id="KW-0472">Membrane</keyword>
<evidence type="ECO:0000256" key="1">
    <source>
        <dbReference type="SAM" id="Phobius"/>
    </source>
</evidence>
<dbReference type="PANTHER" id="PTHR33371">
    <property type="entry name" value="INTERMEMBRANE PHOSPHOLIPID TRANSPORT SYSTEM BINDING PROTEIN MLAD-RELATED"/>
    <property type="match status" value="1"/>
</dbReference>
<evidence type="ECO:0000259" key="2">
    <source>
        <dbReference type="Pfam" id="PF02470"/>
    </source>
</evidence>
<dbReference type="AlphaFoldDB" id="A0A7I7Y145"/>
<name>A0A7I7Y145_9MYCO</name>
<dbReference type="InterPro" id="IPR003399">
    <property type="entry name" value="Mce/MlaD"/>
</dbReference>
<dbReference type="InterPro" id="IPR005693">
    <property type="entry name" value="Mce"/>
</dbReference>
<dbReference type="NCBIfam" id="TIGR00996">
    <property type="entry name" value="Mtu_fam_mce"/>
    <property type="match status" value="1"/>
</dbReference>
<evidence type="ECO:0000313" key="4">
    <source>
        <dbReference type="Proteomes" id="UP000466931"/>
    </source>
</evidence>
<keyword evidence="4" id="KW-1185">Reference proteome</keyword>
<keyword evidence="1" id="KW-0812">Transmembrane</keyword>
<dbReference type="EMBL" id="AP022612">
    <property type="protein sequence ID" value="BBZ35336.1"/>
    <property type="molecule type" value="Genomic_DNA"/>
</dbReference>
<reference evidence="3" key="2">
    <citation type="submission" date="2020-02" db="EMBL/GenBank/DDBJ databases">
        <authorList>
            <person name="Matsumoto Y."/>
            <person name="Motooka D."/>
            <person name="Nakamura S."/>
        </authorList>
    </citation>
    <scope>NUCLEOTIDE SEQUENCE</scope>
    <source>
        <strain evidence="3">JCM 13671</strain>
    </source>
</reference>
<dbReference type="PANTHER" id="PTHR33371:SF18">
    <property type="entry name" value="MCE-FAMILY PROTEIN MCE3C"/>
    <property type="match status" value="1"/>
</dbReference>
<dbReference type="GO" id="GO:0005576">
    <property type="term" value="C:extracellular region"/>
    <property type="evidence" value="ECO:0007669"/>
    <property type="project" value="TreeGrafter"/>
</dbReference>
<sequence>MMFLVKLIDLFVGAVMFLLKKDRGHNPTVPYALGALGSIGLVVLMLITIGLPRLTYQMRTDAFTAEMANASGLTTGDPVYVAGVPAGRVENVELAGDHVRVGFRLDDGQPLGNQTTATVRLRTVLGKRFLDVMPAGTVNPEDGNVIPLARTTVPYSLDEVGRKAEDAAVGVDQAMLTEAMRTVNDSIPADNTDLSAALAGISSASAVFARNGDKFDELLRISRSLSDLMVKQNDAVTGTAASAARIISALTARRDALGQIVTNLRAVVRELAAVYSAKQQDFSEVIGQLQRVTATLKAGADRIDATLQNMPPALRAVTNSTGNGNWADVNSPSVIMPDNLLCALNVQRTCR</sequence>
<dbReference type="Proteomes" id="UP000466931">
    <property type="component" value="Chromosome"/>
</dbReference>
<feature type="transmembrane region" description="Helical" evidence="1">
    <location>
        <begin position="29"/>
        <end position="51"/>
    </location>
</feature>
<dbReference type="RefSeq" id="WP_308213230.1">
    <property type="nucleotide sequence ID" value="NZ_AP022612.1"/>
</dbReference>
<reference evidence="3" key="1">
    <citation type="journal article" date="2019" name="Emerg. Microbes Infect.">
        <title>Comprehensive subspecies identification of 175 nontuberculous mycobacteria species based on 7547 genomic profiles.</title>
        <authorList>
            <person name="Matsumoto Y."/>
            <person name="Kinjo T."/>
            <person name="Motooka D."/>
            <person name="Nabeya D."/>
            <person name="Jung N."/>
            <person name="Uechi K."/>
            <person name="Horii T."/>
            <person name="Iida T."/>
            <person name="Fujita J."/>
            <person name="Nakamura S."/>
        </authorList>
    </citation>
    <scope>NUCLEOTIDE SEQUENCE [LARGE SCALE GENOMIC DNA]</scope>
    <source>
        <strain evidence="3">JCM 13671</strain>
    </source>
</reference>
<organism evidence="3 4">
    <name type="scientific">Mycolicibacterium confluentis</name>
    <dbReference type="NCBI Taxonomy" id="28047"/>
    <lineage>
        <taxon>Bacteria</taxon>
        <taxon>Bacillati</taxon>
        <taxon>Actinomycetota</taxon>
        <taxon>Actinomycetes</taxon>
        <taxon>Mycobacteriales</taxon>
        <taxon>Mycobacteriaceae</taxon>
        <taxon>Mycolicibacterium</taxon>
    </lineage>
</organism>
<dbReference type="InterPro" id="IPR052336">
    <property type="entry name" value="MlaD_Phospholipid_Transporter"/>
</dbReference>
<dbReference type="Pfam" id="PF02470">
    <property type="entry name" value="MlaD"/>
    <property type="match status" value="1"/>
</dbReference>
<keyword evidence="1" id="KW-1133">Transmembrane helix</keyword>
<gene>
    <name evidence="3" type="ORF">MCNF_39410</name>
</gene>